<reference evidence="3" key="1">
    <citation type="submission" date="2017-09" db="EMBL/GenBank/DDBJ databases">
        <title>Depth-based differentiation of microbial function through sediment-hosted aquifers and enrichment of novel symbionts in the deep terrestrial subsurface.</title>
        <authorList>
            <person name="Probst A.J."/>
            <person name="Ladd B."/>
            <person name="Jarett J.K."/>
            <person name="Geller-Mcgrath D.E."/>
            <person name="Sieber C.M.K."/>
            <person name="Emerson J.B."/>
            <person name="Anantharaman K."/>
            <person name="Thomas B.C."/>
            <person name="Malmstrom R."/>
            <person name="Stieglmeier M."/>
            <person name="Klingl A."/>
            <person name="Woyke T."/>
            <person name="Ryan C.M."/>
            <person name="Banfield J.F."/>
        </authorList>
    </citation>
    <scope>NUCLEOTIDE SEQUENCE [LARGE SCALE GENOMIC DNA]</scope>
</reference>
<proteinExistence type="predicted"/>
<protein>
    <submittedName>
        <fullName evidence="2">Uncharacterized protein</fullName>
    </submittedName>
</protein>
<evidence type="ECO:0000313" key="3">
    <source>
        <dbReference type="Proteomes" id="UP000230557"/>
    </source>
</evidence>
<gene>
    <name evidence="2" type="ORF">COT91_00950</name>
</gene>
<dbReference type="Proteomes" id="UP000230557">
    <property type="component" value="Unassembled WGS sequence"/>
</dbReference>
<accession>A0A2H0VEJ8</accession>
<comment type="caution">
    <text evidence="2">The sequence shown here is derived from an EMBL/GenBank/DDBJ whole genome shotgun (WGS) entry which is preliminary data.</text>
</comment>
<evidence type="ECO:0000256" key="1">
    <source>
        <dbReference type="SAM" id="MobiDB-lite"/>
    </source>
</evidence>
<sequence>MRIKRIPNFQTEVIYRESPDKKDRIRQLWDLLISLPDPEPVPSASQPNNKNTYENQKITTNI</sequence>
<evidence type="ECO:0000313" key="2">
    <source>
        <dbReference type="EMBL" id="PIR97528.1"/>
    </source>
</evidence>
<feature type="compositionally biased region" description="Polar residues" evidence="1">
    <location>
        <begin position="43"/>
        <end position="62"/>
    </location>
</feature>
<feature type="region of interest" description="Disordered" evidence="1">
    <location>
        <begin position="38"/>
        <end position="62"/>
    </location>
</feature>
<dbReference type="AlphaFoldDB" id="A0A2H0VEJ8"/>
<organism evidence="2 3">
    <name type="scientific">Candidatus Doudnabacteria bacterium CG10_big_fil_rev_8_21_14_0_10_41_10</name>
    <dbReference type="NCBI Taxonomy" id="1974551"/>
    <lineage>
        <taxon>Bacteria</taxon>
        <taxon>Candidatus Doudnaibacteriota</taxon>
    </lineage>
</organism>
<name>A0A2H0VEJ8_9BACT</name>
<dbReference type="EMBL" id="PFAJ01000012">
    <property type="protein sequence ID" value="PIR97528.1"/>
    <property type="molecule type" value="Genomic_DNA"/>
</dbReference>